<proteinExistence type="predicted"/>
<reference evidence="3" key="1">
    <citation type="submission" date="2016-11" db="UniProtKB">
        <authorList>
            <consortium name="WormBaseParasite"/>
        </authorList>
    </citation>
    <scope>IDENTIFICATION</scope>
</reference>
<dbReference type="WBParaSite" id="maker-uti_cns_0001558-snap-gene-0.36-mRNA-1">
    <property type="protein sequence ID" value="maker-uti_cns_0001558-snap-gene-0.36-mRNA-1"/>
    <property type="gene ID" value="maker-uti_cns_0001558-snap-gene-0.36"/>
</dbReference>
<protein>
    <submittedName>
        <fullName evidence="3">PAM2 domain-containing protein</fullName>
    </submittedName>
</protein>
<dbReference type="AlphaFoldDB" id="A0A1I8GE20"/>
<feature type="compositionally biased region" description="Low complexity" evidence="1">
    <location>
        <begin position="132"/>
        <end position="150"/>
    </location>
</feature>
<feature type="compositionally biased region" description="Low complexity" evidence="1">
    <location>
        <begin position="28"/>
        <end position="49"/>
    </location>
</feature>
<feature type="compositionally biased region" description="Low complexity" evidence="1">
    <location>
        <begin position="109"/>
        <end position="119"/>
    </location>
</feature>
<organism evidence="2 3">
    <name type="scientific">Macrostomum lignano</name>
    <dbReference type="NCBI Taxonomy" id="282301"/>
    <lineage>
        <taxon>Eukaryota</taxon>
        <taxon>Metazoa</taxon>
        <taxon>Spiralia</taxon>
        <taxon>Lophotrochozoa</taxon>
        <taxon>Platyhelminthes</taxon>
        <taxon>Rhabditophora</taxon>
        <taxon>Macrostomorpha</taxon>
        <taxon>Macrostomida</taxon>
        <taxon>Macrostomidae</taxon>
        <taxon>Macrostomum</taxon>
    </lineage>
</organism>
<feature type="compositionally biased region" description="Polar residues" evidence="1">
    <location>
        <begin position="291"/>
        <end position="302"/>
    </location>
</feature>
<feature type="compositionally biased region" description="Polar residues" evidence="1">
    <location>
        <begin position="212"/>
        <end position="224"/>
    </location>
</feature>
<name>A0A1I8GE20_9PLAT</name>
<evidence type="ECO:0000313" key="2">
    <source>
        <dbReference type="Proteomes" id="UP000095280"/>
    </source>
</evidence>
<evidence type="ECO:0000256" key="1">
    <source>
        <dbReference type="SAM" id="MobiDB-lite"/>
    </source>
</evidence>
<feature type="compositionally biased region" description="Low complexity" evidence="1">
    <location>
        <begin position="188"/>
        <end position="199"/>
    </location>
</feature>
<dbReference type="Proteomes" id="UP000095280">
    <property type="component" value="Unplaced"/>
</dbReference>
<feature type="compositionally biased region" description="Low complexity" evidence="1">
    <location>
        <begin position="241"/>
        <end position="250"/>
    </location>
</feature>
<accession>A0A1I8GE20</accession>
<keyword evidence="2" id="KW-1185">Reference proteome</keyword>
<feature type="compositionally biased region" description="Polar residues" evidence="1">
    <location>
        <begin position="268"/>
        <end position="283"/>
    </location>
</feature>
<feature type="region of interest" description="Disordered" evidence="1">
    <location>
        <begin position="1"/>
        <end position="314"/>
    </location>
</feature>
<evidence type="ECO:0000313" key="3">
    <source>
        <dbReference type="WBParaSite" id="maker-uti_cns_0001558-snap-gene-0.36-mRNA-1"/>
    </source>
</evidence>
<sequence>RSGSASALSRAVSLDESNSRIGGRRSKAAAATAASAGGAAQPAAALQGQPGVPSLAAAAALTEHPPPGIKPGAHAAPVAGTPGRPSDRRHPATSGPGAPAEASVPNSVAQTATTTMATTNRRSLVAATPGPSSVLSAAAAAETVAEASTSGFKTAESPAVRSGDEPEPAAEQLLPNRVESGSPAPLFQQSAAQQQRDAQPLSAPKSPPMVPASSTAETIKTTTGVDAVMTAEASSCSETGPSSHSSPKQQQHQRRPSQWRQPPVGQEIAQTFSQPTVVLSSGNKPPVPQLASGQSRPATISLQMPAPRQSPGASLLVPRLPVAAEAARRMSQFRATRRSQHP</sequence>